<evidence type="ECO:0000256" key="1">
    <source>
        <dbReference type="ARBA" id="ARBA00006814"/>
    </source>
</evidence>
<name>A0A1V4QH85_UNCW3</name>
<dbReference type="GO" id="GO:0004190">
    <property type="term" value="F:aspartic-type endopeptidase activity"/>
    <property type="evidence" value="ECO:0007669"/>
    <property type="project" value="UniProtKB-KW"/>
</dbReference>
<comment type="similarity">
    <text evidence="1">Belongs to the peptidase A31 family.</text>
</comment>
<reference evidence="6" key="1">
    <citation type="submission" date="2017-01" db="EMBL/GenBank/DDBJ databases">
        <title>Novel pathways for hydrocarbon cycling and metabolic interdependencies in hydrothermal sediment communities.</title>
        <authorList>
            <person name="Dombrowski N."/>
            <person name="Seitz K."/>
            <person name="Teske A."/>
            <person name="Baker B."/>
        </authorList>
    </citation>
    <scope>NUCLEOTIDE SEQUENCE [LARGE SCALE GENOMIC DNA]</scope>
</reference>
<evidence type="ECO:0000256" key="2">
    <source>
        <dbReference type="ARBA" id="ARBA00022670"/>
    </source>
</evidence>
<gene>
    <name evidence="5" type="ORF">BXT86_03005</name>
</gene>
<dbReference type="PANTHER" id="PTHR30302:SF1">
    <property type="entry name" value="HYDROGENASE 2 MATURATION PROTEASE"/>
    <property type="match status" value="1"/>
</dbReference>
<keyword evidence="2" id="KW-0645">Protease</keyword>
<dbReference type="Gene3D" id="3.40.50.1450">
    <property type="entry name" value="HybD-like"/>
    <property type="match status" value="1"/>
</dbReference>
<evidence type="ECO:0000256" key="4">
    <source>
        <dbReference type="ARBA" id="ARBA00022801"/>
    </source>
</evidence>
<evidence type="ECO:0000313" key="5">
    <source>
        <dbReference type="EMBL" id="OPX18086.1"/>
    </source>
</evidence>
<proteinExistence type="inferred from homology"/>
<dbReference type="GO" id="GO:0008047">
    <property type="term" value="F:enzyme activator activity"/>
    <property type="evidence" value="ECO:0007669"/>
    <property type="project" value="InterPro"/>
</dbReference>
<dbReference type="GO" id="GO:0016485">
    <property type="term" value="P:protein processing"/>
    <property type="evidence" value="ECO:0007669"/>
    <property type="project" value="TreeGrafter"/>
</dbReference>
<dbReference type="PANTHER" id="PTHR30302">
    <property type="entry name" value="HYDROGENASE 1 MATURATION PROTEASE"/>
    <property type="match status" value="1"/>
</dbReference>
<dbReference type="EMBL" id="MUKB01000042">
    <property type="protein sequence ID" value="OPX18086.1"/>
    <property type="molecule type" value="Genomic_DNA"/>
</dbReference>
<dbReference type="InterPro" id="IPR000671">
    <property type="entry name" value="Peptidase_A31"/>
</dbReference>
<sequence>MTRTLIYGIGNPYRCDDAVGIKVAEELKKKLNGPVIKSGTIDGFAMLDEIAGFDYVIFIDSIKTENGIPGNIYTFSPEIEKHNLVSSHTTSFLNILHLGEKFGYKIPKKIKVYAVEIKDNASFSEDCTREVKTAIPQLVQSIIDDLQN</sequence>
<dbReference type="CDD" id="cd00518">
    <property type="entry name" value="H2MP"/>
    <property type="match status" value="1"/>
</dbReference>
<dbReference type="SUPFAM" id="SSF53163">
    <property type="entry name" value="HybD-like"/>
    <property type="match status" value="1"/>
</dbReference>
<dbReference type="AlphaFoldDB" id="A0A1V4QH85"/>
<keyword evidence="4" id="KW-0378">Hydrolase</keyword>
<organism evidence="5 6">
    <name type="scientific">candidate division WOR-3 bacterium 4484_100</name>
    <dbReference type="NCBI Taxonomy" id="1936077"/>
    <lineage>
        <taxon>Bacteria</taxon>
        <taxon>Bacteria division WOR-3</taxon>
    </lineage>
</organism>
<evidence type="ECO:0000256" key="3">
    <source>
        <dbReference type="ARBA" id="ARBA00022750"/>
    </source>
</evidence>
<dbReference type="InterPro" id="IPR023430">
    <property type="entry name" value="Pept_HybD-like_dom_sf"/>
</dbReference>
<dbReference type="NCBIfam" id="TIGR00072">
    <property type="entry name" value="hydrog_prot"/>
    <property type="match status" value="1"/>
</dbReference>
<evidence type="ECO:0008006" key="7">
    <source>
        <dbReference type="Google" id="ProtNLM"/>
    </source>
</evidence>
<keyword evidence="3" id="KW-0064">Aspartyl protease</keyword>
<dbReference type="Pfam" id="PF01750">
    <property type="entry name" value="HycI"/>
    <property type="match status" value="1"/>
</dbReference>
<accession>A0A1V4QH85</accession>
<evidence type="ECO:0000313" key="6">
    <source>
        <dbReference type="Proteomes" id="UP000191663"/>
    </source>
</evidence>
<comment type="caution">
    <text evidence="5">The sequence shown here is derived from an EMBL/GenBank/DDBJ whole genome shotgun (WGS) entry which is preliminary data.</text>
</comment>
<dbReference type="Proteomes" id="UP000191663">
    <property type="component" value="Unassembled WGS sequence"/>
</dbReference>
<protein>
    <recommendedName>
        <fullName evidence="7">Hydrogenase maturation protease</fullName>
    </recommendedName>
</protein>